<dbReference type="OrthoDB" id="7390113at2"/>
<dbReference type="RefSeq" id="WP_110814101.1">
    <property type="nucleotide sequence ID" value="NZ_QJTE01000002.1"/>
</dbReference>
<dbReference type="Gene3D" id="3.40.50.300">
    <property type="entry name" value="P-loop containing nucleotide triphosphate hydrolases"/>
    <property type="match status" value="1"/>
</dbReference>
<dbReference type="Gene3D" id="1.10.8.60">
    <property type="match status" value="1"/>
</dbReference>
<accession>A0A318SSZ7</accession>
<dbReference type="SUPFAM" id="SSF52540">
    <property type="entry name" value="P-loop containing nucleoside triphosphate hydrolases"/>
    <property type="match status" value="1"/>
</dbReference>
<dbReference type="GO" id="GO:0005886">
    <property type="term" value="C:plasma membrane"/>
    <property type="evidence" value="ECO:0007669"/>
    <property type="project" value="TreeGrafter"/>
</dbReference>
<comment type="caution">
    <text evidence="1">The sequence shown here is derived from an EMBL/GenBank/DDBJ whole genome shotgun (WGS) entry which is preliminary data.</text>
</comment>
<name>A0A318SSZ7_9RHOB</name>
<gene>
    <name evidence="1" type="ORF">DFP88_102887</name>
</gene>
<dbReference type="AlphaFoldDB" id="A0A318SSZ7"/>
<dbReference type="GO" id="GO:0003688">
    <property type="term" value="F:DNA replication origin binding"/>
    <property type="evidence" value="ECO:0007669"/>
    <property type="project" value="TreeGrafter"/>
</dbReference>
<dbReference type="EMBL" id="QJTE01000002">
    <property type="protein sequence ID" value="PYE85081.1"/>
    <property type="molecule type" value="Genomic_DNA"/>
</dbReference>
<protein>
    <submittedName>
        <fullName evidence="1">DnaA protein</fullName>
    </submittedName>
</protein>
<dbReference type="InterPro" id="IPR027417">
    <property type="entry name" value="P-loop_NTPase"/>
</dbReference>
<reference evidence="1 2" key="1">
    <citation type="submission" date="2018-06" db="EMBL/GenBank/DDBJ databases">
        <title>Genomic Encyclopedia of Type Strains, Phase III (KMG-III): the genomes of soil and plant-associated and newly described type strains.</title>
        <authorList>
            <person name="Whitman W."/>
        </authorList>
    </citation>
    <scope>NUCLEOTIDE SEQUENCE [LARGE SCALE GENOMIC DNA]</scope>
    <source>
        <strain evidence="1 2">CECT 9025</strain>
    </source>
</reference>
<organism evidence="1 2">
    <name type="scientific">Pseudoroseicyclus aestuarii</name>
    <dbReference type="NCBI Taxonomy" id="1795041"/>
    <lineage>
        <taxon>Bacteria</taxon>
        <taxon>Pseudomonadati</taxon>
        <taxon>Pseudomonadota</taxon>
        <taxon>Alphaproteobacteria</taxon>
        <taxon>Rhodobacterales</taxon>
        <taxon>Paracoccaceae</taxon>
        <taxon>Pseudoroseicyclus</taxon>
    </lineage>
</organism>
<keyword evidence="2" id="KW-1185">Reference proteome</keyword>
<dbReference type="GO" id="GO:0006270">
    <property type="term" value="P:DNA replication initiation"/>
    <property type="evidence" value="ECO:0007669"/>
    <property type="project" value="TreeGrafter"/>
</dbReference>
<proteinExistence type="predicted"/>
<dbReference type="Proteomes" id="UP000248311">
    <property type="component" value="Unassembled WGS sequence"/>
</dbReference>
<evidence type="ECO:0000313" key="2">
    <source>
        <dbReference type="Proteomes" id="UP000248311"/>
    </source>
</evidence>
<evidence type="ECO:0000313" key="1">
    <source>
        <dbReference type="EMBL" id="PYE85081.1"/>
    </source>
</evidence>
<sequence>MARQLTLPLPPKVAFGADDFFVSSANAAAHAMLLGPAPWPEGKLALVGPSGSGKSHLARVWQTECDARIIDAKDRSALDQQPEAGARLVVEGVEHLPRAAEEPLFHLHNRLARVGGQLLLTSDRAPSRWNIALPDLASRLQATSVVRIEDPDDRLLEAVLAKHFSDRQIPIGPDLLPYLLWRMERSFAAAAEIVAQLDDRALGERRPVTRALARRILEERDG</sequence>
<dbReference type="PANTHER" id="PTHR30050:SF5">
    <property type="entry name" value="DNAA REGULATORY INACTIVATOR HDA"/>
    <property type="match status" value="1"/>
</dbReference>
<dbReference type="PANTHER" id="PTHR30050">
    <property type="entry name" value="CHROMOSOMAL REPLICATION INITIATOR PROTEIN DNAA"/>
    <property type="match status" value="1"/>
</dbReference>